<evidence type="ECO:0000256" key="13">
    <source>
        <dbReference type="ARBA" id="ARBA00046114"/>
    </source>
</evidence>
<feature type="domain" description="Trichohyalin-plectin-homology" evidence="15">
    <location>
        <begin position="94"/>
        <end position="439"/>
    </location>
</feature>
<gene>
    <name evidence="16" type="ORF">BDEG_26619</name>
</gene>
<evidence type="ECO:0000256" key="6">
    <source>
        <dbReference type="ARBA" id="ARBA00022846"/>
    </source>
</evidence>
<evidence type="ECO:0000256" key="1">
    <source>
        <dbReference type="ARBA" id="ARBA00004123"/>
    </source>
</evidence>
<comment type="similarity">
    <text evidence="3">Belongs to the MNS1 family.</text>
</comment>
<keyword evidence="12" id="KW-0966">Cell projection</keyword>
<evidence type="ECO:0000256" key="4">
    <source>
        <dbReference type="ARBA" id="ARBA00014813"/>
    </source>
</evidence>
<reference evidence="16 17" key="2">
    <citation type="submission" date="2016-05" db="EMBL/GenBank/DDBJ databases">
        <title>Lineage-specific infection strategies underlie the spectrum of fungal disease in amphibians.</title>
        <authorList>
            <person name="Cuomo C.A."/>
            <person name="Farrer R.A."/>
            <person name="James T."/>
            <person name="Longcore J."/>
            <person name="Birren B."/>
        </authorList>
    </citation>
    <scope>NUCLEOTIDE SEQUENCE [LARGE SCALE GENOMIC DNA]</scope>
    <source>
        <strain evidence="16 17">JEL423</strain>
    </source>
</reference>
<dbReference type="PANTHER" id="PTHR19265:SF0">
    <property type="entry name" value="MEIOSIS-SPECIFIC NUCLEAR STRUCTURAL PROTEIN 1"/>
    <property type="match status" value="1"/>
</dbReference>
<protein>
    <recommendedName>
        <fullName evidence="4">Meiosis-specific nuclear structural protein 1</fullName>
    </recommendedName>
</protein>
<feature type="coiled-coil region" evidence="14">
    <location>
        <begin position="162"/>
        <end position="242"/>
    </location>
</feature>
<evidence type="ECO:0000256" key="7">
    <source>
        <dbReference type="ARBA" id="ARBA00023054"/>
    </source>
</evidence>
<proteinExistence type="inferred from homology"/>
<dbReference type="GO" id="GO:0031514">
    <property type="term" value="C:motile cilium"/>
    <property type="evidence" value="ECO:0007669"/>
    <property type="project" value="TreeGrafter"/>
</dbReference>
<dbReference type="EMBL" id="DS022309">
    <property type="protein sequence ID" value="OAJ43246.1"/>
    <property type="molecule type" value="Genomic_DNA"/>
</dbReference>
<keyword evidence="5" id="KW-0963">Cytoplasm</keyword>
<keyword evidence="9" id="KW-0206">Cytoskeleton</keyword>
<keyword evidence="10" id="KW-0539">Nucleus</keyword>
<keyword evidence="6" id="KW-0282">Flagellum</keyword>
<evidence type="ECO:0000256" key="12">
    <source>
        <dbReference type="ARBA" id="ARBA00023273"/>
    </source>
</evidence>
<evidence type="ECO:0000313" key="17">
    <source>
        <dbReference type="Proteomes" id="UP000077115"/>
    </source>
</evidence>
<dbReference type="OrthoDB" id="197839at2759"/>
<evidence type="ECO:0000256" key="2">
    <source>
        <dbReference type="ARBA" id="ARBA00004611"/>
    </source>
</evidence>
<dbReference type="Proteomes" id="UP000077115">
    <property type="component" value="Unassembled WGS sequence"/>
</dbReference>
<sequence length="464" mass="56970">MQERRERESRRQQNMREDMVKHLQRDTLIKTTLSSDNRVEQVRLHRAQKLQEQEQETYNYLMEDDQRQKDIKDNFKLEEELLEEMGRIQHERRGMRELEKKLTMLYEQRAAHFSYKKKQLISKQSKIQEDTVIAEMNAHSYKEYAKEVDKQRKAQERNIEYHQALNNQLAEAEVKKQQEYEQFLKEKAVVDEIVKRILEENERESNLRLEKQNETKQFIEAFMKEREHWRQMEQERQNLENQRIQEYAHLQYQREALLENKRQTVAAGKNAIYDKLAAEIQFKEKEKLELEELRIDLAQEEQEAVARKRDQDTLEQRIRKRLELIDAYQMQMQDKRRRMEEERVDEEQFRHKMMLKFAEDDKLDQINQQKRRMKQIEHKRAVDALVEDRHRRAQEDIENQRIVAQKEIEIEKYRQTVIEQERQRLLLEHASKLVGFLPKGVLRDEKDLGLFDEEFRKRFEKLST</sequence>
<organism evidence="16 17">
    <name type="scientific">Batrachochytrium dendrobatidis (strain JEL423)</name>
    <dbReference type="NCBI Taxonomy" id="403673"/>
    <lineage>
        <taxon>Eukaryota</taxon>
        <taxon>Fungi</taxon>
        <taxon>Fungi incertae sedis</taxon>
        <taxon>Chytridiomycota</taxon>
        <taxon>Chytridiomycota incertae sedis</taxon>
        <taxon>Chytridiomycetes</taxon>
        <taxon>Rhizophydiales</taxon>
        <taxon>Rhizophydiales incertae sedis</taxon>
        <taxon>Batrachochytrium</taxon>
    </lineage>
</organism>
<evidence type="ECO:0000256" key="5">
    <source>
        <dbReference type="ARBA" id="ARBA00022490"/>
    </source>
</evidence>
<keyword evidence="8" id="KW-0969">Cilium</keyword>
<dbReference type="STRING" id="403673.A0A177WTV1"/>
<dbReference type="GO" id="GO:0005634">
    <property type="term" value="C:nucleus"/>
    <property type="evidence" value="ECO:0007669"/>
    <property type="project" value="UniProtKB-SubCell"/>
</dbReference>
<dbReference type="InterPro" id="IPR043597">
    <property type="entry name" value="TPH_dom"/>
</dbReference>
<accession>A0A177WTV1</accession>
<dbReference type="Pfam" id="PF13868">
    <property type="entry name" value="TPH"/>
    <property type="match status" value="1"/>
</dbReference>
<dbReference type="InterPro" id="IPR026504">
    <property type="entry name" value="MNS1"/>
</dbReference>
<name>A0A177WTV1_BATDL</name>
<keyword evidence="11" id="KW-0469">Meiosis</keyword>
<evidence type="ECO:0000256" key="8">
    <source>
        <dbReference type="ARBA" id="ARBA00023069"/>
    </source>
</evidence>
<reference evidence="16 17" key="1">
    <citation type="submission" date="2006-10" db="EMBL/GenBank/DDBJ databases">
        <title>The Genome Sequence of Batrachochytrium dendrobatidis JEL423.</title>
        <authorList>
            <consortium name="The Broad Institute Genome Sequencing Platform"/>
            <person name="Birren B."/>
            <person name="Lander E."/>
            <person name="Galagan J."/>
            <person name="Cuomo C."/>
            <person name="Devon K."/>
            <person name="Jaffe D."/>
            <person name="Butler J."/>
            <person name="Alvarez P."/>
            <person name="Gnerre S."/>
            <person name="Grabherr M."/>
            <person name="Kleber M."/>
            <person name="Mauceli E."/>
            <person name="Brockman W."/>
            <person name="Young S."/>
            <person name="LaButti K."/>
            <person name="Sykes S."/>
            <person name="DeCaprio D."/>
            <person name="Crawford M."/>
            <person name="Koehrsen M."/>
            <person name="Engels R."/>
            <person name="Montgomery P."/>
            <person name="Pearson M."/>
            <person name="Howarth C."/>
            <person name="Larson L."/>
            <person name="White J."/>
            <person name="O'Leary S."/>
            <person name="Kodira C."/>
            <person name="Zeng Q."/>
            <person name="Yandava C."/>
            <person name="Alvarado L."/>
            <person name="Longcore J."/>
            <person name="James T."/>
        </authorList>
    </citation>
    <scope>NUCLEOTIDE SEQUENCE [LARGE SCALE GENOMIC DNA]</scope>
    <source>
        <strain evidence="16 17">JEL423</strain>
    </source>
</reference>
<evidence type="ECO:0000256" key="11">
    <source>
        <dbReference type="ARBA" id="ARBA00023254"/>
    </source>
</evidence>
<evidence type="ECO:0000256" key="10">
    <source>
        <dbReference type="ARBA" id="ARBA00023242"/>
    </source>
</evidence>
<evidence type="ECO:0000256" key="14">
    <source>
        <dbReference type="SAM" id="Coils"/>
    </source>
</evidence>
<evidence type="ECO:0000256" key="9">
    <source>
        <dbReference type="ARBA" id="ARBA00023212"/>
    </source>
</evidence>
<evidence type="ECO:0000259" key="15">
    <source>
        <dbReference type="Pfam" id="PF13868"/>
    </source>
</evidence>
<dbReference type="AlphaFoldDB" id="A0A177WTV1"/>
<dbReference type="GO" id="GO:0044782">
    <property type="term" value="P:cilium organization"/>
    <property type="evidence" value="ECO:0007669"/>
    <property type="project" value="TreeGrafter"/>
</dbReference>
<dbReference type="PANTHER" id="PTHR19265">
    <property type="entry name" value="MEIOSIS-SPECIFIC NUCLEAR STRUCTURAL PROTEIN 1"/>
    <property type="match status" value="1"/>
</dbReference>
<comment type="function">
    <text evidence="13">Microtubule inner protein (MIP) part of the dynein-decorated doublet microtubules (DMTs) in cilia axoneme, which is required for motile cilia beating. May play a role in the control of meiotic division and germ cell differentiation through regulation of pairing and recombination during meiosis. Required for sperm flagella assembly. May play a role in the assembly and function of the outer dynein arm-docking complex (ODA-DC). ODA-DC mediates outer dynein arms (ODA) binding onto the axonemal doublet microtubules.</text>
</comment>
<keyword evidence="7 14" id="KW-0175">Coiled coil</keyword>
<feature type="coiled-coil region" evidence="14">
    <location>
        <begin position="273"/>
        <end position="379"/>
    </location>
</feature>
<dbReference type="GO" id="GO:0051321">
    <property type="term" value="P:meiotic cell cycle"/>
    <property type="evidence" value="ECO:0007669"/>
    <property type="project" value="UniProtKB-KW"/>
</dbReference>
<comment type="subcellular location">
    <subcellularLocation>
        <location evidence="2">Cytoplasm</location>
        <location evidence="2">Cytoskeleton</location>
        <location evidence="2">Flagellum axoneme</location>
    </subcellularLocation>
    <subcellularLocation>
        <location evidence="1">Nucleus</location>
    </subcellularLocation>
</comment>
<evidence type="ECO:0000256" key="3">
    <source>
        <dbReference type="ARBA" id="ARBA00009158"/>
    </source>
</evidence>
<dbReference type="VEuPathDB" id="FungiDB:BDEG_26619"/>
<evidence type="ECO:0000313" key="16">
    <source>
        <dbReference type="EMBL" id="OAJ43246.1"/>
    </source>
</evidence>